<dbReference type="PANTHER" id="PTHR34322">
    <property type="entry name" value="TRANSPOSASE, Y1_TNP DOMAIN-CONTAINING"/>
    <property type="match status" value="1"/>
</dbReference>
<comment type="caution">
    <text evidence="3">The sequence shown here is derived from an EMBL/GenBank/DDBJ whole genome shotgun (WGS) entry which is preliminary data.</text>
</comment>
<proteinExistence type="predicted"/>
<feature type="compositionally biased region" description="Basic and acidic residues" evidence="1">
    <location>
        <begin position="222"/>
        <end position="238"/>
    </location>
</feature>
<feature type="domain" description="Transposase IS200-like" evidence="2">
    <location>
        <begin position="9"/>
        <end position="124"/>
    </location>
</feature>
<evidence type="ECO:0000256" key="1">
    <source>
        <dbReference type="SAM" id="MobiDB-lite"/>
    </source>
</evidence>
<dbReference type="Proteomes" id="UP000287853">
    <property type="component" value="Unassembled WGS sequence"/>
</dbReference>
<dbReference type="Pfam" id="PF01797">
    <property type="entry name" value="Y1_Tnp"/>
    <property type="match status" value="1"/>
</dbReference>
<dbReference type="SUPFAM" id="SSF143422">
    <property type="entry name" value="Transposase IS200-like"/>
    <property type="match status" value="1"/>
</dbReference>
<evidence type="ECO:0000259" key="2">
    <source>
        <dbReference type="SMART" id="SM01321"/>
    </source>
</evidence>
<dbReference type="NCBIfam" id="NF047646">
    <property type="entry name" value="REP_Tyr_transpos"/>
    <property type="match status" value="1"/>
</dbReference>
<evidence type="ECO:0000313" key="3">
    <source>
        <dbReference type="EMBL" id="RWX45430.1"/>
    </source>
</evidence>
<evidence type="ECO:0000313" key="4">
    <source>
        <dbReference type="Proteomes" id="UP000287853"/>
    </source>
</evidence>
<organism evidence="3 4">
    <name type="scientific">Candidatus Electrothrix aarhusensis</name>
    <dbReference type="NCBI Taxonomy" id="1859131"/>
    <lineage>
        <taxon>Bacteria</taxon>
        <taxon>Pseudomonadati</taxon>
        <taxon>Thermodesulfobacteriota</taxon>
        <taxon>Desulfobulbia</taxon>
        <taxon>Desulfobulbales</taxon>
        <taxon>Desulfobulbaceae</taxon>
        <taxon>Candidatus Electrothrix</taxon>
    </lineage>
</organism>
<keyword evidence="4" id="KW-1185">Reference proteome</keyword>
<dbReference type="PANTHER" id="PTHR34322:SF2">
    <property type="entry name" value="TRANSPOSASE IS200-LIKE DOMAIN-CONTAINING PROTEIN"/>
    <property type="match status" value="1"/>
</dbReference>
<feature type="region of interest" description="Disordered" evidence="1">
    <location>
        <begin position="216"/>
        <end position="238"/>
    </location>
</feature>
<dbReference type="AlphaFoldDB" id="A0A444IXH9"/>
<dbReference type="GO" id="GO:0004803">
    <property type="term" value="F:transposase activity"/>
    <property type="evidence" value="ECO:0007669"/>
    <property type="project" value="InterPro"/>
</dbReference>
<dbReference type="InterPro" id="IPR002686">
    <property type="entry name" value="Transposase_17"/>
</dbReference>
<dbReference type="SMART" id="SM01321">
    <property type="entry name" value="Y1_Tnp"/>
    <property type="match status" value="1"/>
</dbReference>
<dbReference type="InterPro" id="IPR036515">
    <property type="entry name" value="Transposase_17_sf"/>
</dbReference>
<sequence length="238" mass="28459">MPRHPRFVLVGHPQHVIIRGNNREPIFYTDEDYRFYLEKLQAACEKHTCDVHAYVLMTNHVHLLITPHEKDGISKTMQMIGRYYVQYFNHTYQRTGTLWEGRYKATLIDSEQYALTCYRYIEMNPVRAEMVNHPAEYPWSSYRMNASGKHDNMVTPHPLYQALAETPEKRREMYRSFFDQQLDETSLKEIREATNKAWVLGSAYFKEKIEVRINRQMTPKQKGGDRKSEEYRQKINRV</sequence>
<dbReference type="GO" id="GO:0003677">
    <property type="term" value="F:DNA binding"/>
    <property type="evidence" value="ECO:0007669"/>
    <property type="project" value="InterPro"/>
</dbReference>
<dbReference type="EMBL" id="MTKO01000078">
    <property type="protein sequence ID" value="RWX45430.1"/>
    <property type="molecule type" value="Genomic_DNA"/>
</dbReference>
<dbReference type="Gene3D" id="3.30.70.1290">
    <property type="entry name" value="Transposase IS200-like"/>
    <property type="match status" value="1"/>
</dbReference>
<dbReference type="GO" id="GO:0006313">
    <property type="term" value="P:DNA transposition"/>
    <property type="evidence" value="ECO:0007669"/>
    <property type="project" value="InterPro"/>
</dbReference>
<accession>A0A444IXH9</accession>
<gene>
    <name evidence="3" type="ORF">H206_00918</name>
</gene>
<protein>
    <submittedName>
        <fullName evidence="3">Putative transposase</fullName>
    </submittedName>
</protein>
<reference evidence="3 4" key="1">
    <citation type="submission" date="2017-01" db="EMBL/GenBank/DDBJ databases">
        <title>The cable genome- insights into the physiology and evolution of filamentous bacteria capable of sulfide oxidation via long distance electron transfer.</title>
        <authorList>
            <person name="Schreiber L."/>
            <person name="Bjerg J.T."/>
            <person name="Boggild A."/>
            <person name="Van De Vossenberg J."/>
            <person name="Meysman F."/>
            <person name="Nielsen L.P."/>
            <person name="Schramm A."/>
            <person name="Kjeldsen K.U."/>
        </authorList>
    </citation>
    <scope>NUCLEOTIDE SEQUENCE [LARGE SCALE GENOMIC DNA]</scope>
    <source>
        <strain evidence="3">MCF</strain>
    </source>
</reference>
<name>A0A444IXH9_9BACT</name>